<accession>A0ABV9DSI0</accession>
<dbReference type="InterPro" id="IPR029069">
    <property type="entry name" value="HotDog_dom_sf"/>
</dbReference>
<evidence type="ECO:0000259" key="1">
    <source>
        <dbReference type="Pfam" id="PF13622"/>
    </source>
</evidence>
<dbReference type="EMBL" id="JBHSFQ010000005">
    <property type="protein sequence ID" value="MFC4561854.1"/>
    <property type="molecule type" value="Genomic_DNA"/>
</dbReference>
<gene>
    <name evidence="3" type="ORF">ACFO4E_08285</name>
</gene>
<evidence type="ECO:0000259" key="2">
    <source>
        <dbReference type="Pfam" id="PF20789"/>
    </source>
</evidence>
<dbReference type="PANTHER" id="PTHR38110">
    <property type="entry name" value="CHROMOSOME 23, WHOLE GENOME SHOTGUN SEQUENCE"/>
    <property type="match status" value="1"/>
</dbReference>
<dbReference type="InterPro" id="IPR052389">
    <property type="entry name" value="Sec_Metab_Biosynth-Assoc"/>
</dbReference>
<proteinExistence type="predicted"/>
<dbReference type="SUPFAM" id="SSF54637">
    <property type="entry name" value="Thioesterase/thiol ester dehydrase-isomerase"/>
    <property type="match status" value="2"/>
</dbReference>
<dbReference type="Pfam" id="PF20789">
    <property type="entry name" value="4HBT_3C"/>
    <property type="match status" value="1"/>
</dbReference>
<dbReference type="InterPro" id="IPR049449">
    <property type="entry name" value="TesB_ACOT8-like_N"/>
</dbReference>
<evidence type="ECO:0000313" key="3">
    <source>
        <dbReference type="EMBL" id="MFC4561854.1"/>
    </source>
</evidence>
<evidence type="ECO:0000313" key="4">
    <source>
        <dbReference type="Proteomes" id="UP001595923"/>
    </source>
</evidence>
<dbReference type="Gene3D" id="2.40.160.210">
    <property type="entry name" value="Acyl-CoA thioesterase, double hotdog domain"/>
    <property type="match status" value="1"/>
</dbReference>
<organism evidence="3 4">
    <name type="scientific">Nocardiopsis mangrovi</name>
    <dbReference type="NCBI Taxonomy" id="1179818"/>
    <lineage>
        <taxon>Bacteria</taxon>
        <taxon>Bacillati</taxon>
        <taxon>Actinomycetota</taxon>
        <taxon>Actinomycetes</taxon>
        <taxon>Streptosporangiales</taxon>
        <taxon>Nocardiopsidaceae</taxon>
        <taxon>Nocardiopsis</taxon>
    </lineage>
</organism>
<keyword evidence="4" id="KW-1185">Reference proteome</keyword>
<dbReference type="RefSeq" id="WP_378572516.1">
    <property type="nucleotide sequence ID" value="NZ_JBHSFQ010000005.1"/>
</dbReference>
<protein>
    <submittedName>
        <fullName evidence="3">Thioesterase family protein</fullName>
    </submittedName>
</protein>
<dbReference type="Proteomes" id="UP001595923">
    <property type="component" value="Unassembled WGS sequence"/>
</dbReference>
<feature type="domain" description="Acyl-CoA thioesterase-like C-terminal" evidence="2">
    <location>
        <begin position="142"/>
        <end position="267"/>
    </location>
</feature>
<dbReference type="Pfam" id="PF13622">
    <property type="entry name" value="4HBT_3"/>
    <property type="match status" value="1"/>
</dbReference>
<name>A0ABV9DSI0_9ACTN</name>
<comment type="caution">
    <text evidence="3">The sequence shown here is derived from an EMBL/GenBank/DDBJ whole genome shotgun (WGS) entry which is preliminary data.</text>
</comment>
<sequence length="278" mass="29507">MADFMTATAVRPRGGTGATRTFDVTLDAQWTVNGKPHGGYLLAVLGRAASQVAETHPHLLAVNASFLEAAERGDAVAEVEPLREGRGSAQLRARLVQDDRVKVECLIVQGLLEDEDAWWSTAVPEELPDEKDCFLAPSEVPELGLSAPFLAMIEHRLDPALLGFAVGQPSGQGLVRGWQRMADESGWDPLSVLVALDVIPSASLDLGIPGWAPTIQFSAYVRSLPAAGALRTRLKAGQVGAQTMDLSAHLWDDKGRLVAQASQIAAVRIPDGAAPGNP</sequence>
<dbReference type="InterPro" id="IPR042171">
    <property type="entry name" value="Acyl-CoA_hotdog"/>
</dbReference>
<dbReference type="PANTHER" id="PTHR38110:SF1">
    <property type="entry name" value="THIOESTERASE DOMAIN-CONTAINING PROTEIN"/>
    <property type="match status" value="1"/>
</dbReference>
<reference evidence="4" key="1">
    <citation type="journal article" date="2019" name="Int. J. Syst. Evol. Microbiol.">
        <title>The Global Catalogue of Microorganisms (GCM) 10K type strain sequencing project: providing services to taxonomists for standard genome sequencing and annotation.</title>
        <authorList>
            <consortium name="The Broad Institute Genomics Platform"/>
            <consortium name="The Broad Institute Genome Sequencing Center for Infectious Disease"/>
            <person name="Wu L."/>
            <person name="Ma J."/>
        </authorList>
    </citation>
    <scope>NUCLEOTIDE SEQUENCE [LARGE SCALE GENOMIC DNA]</scope>
    <source>
        <strain evidence="4">XZYJ18</strain>
    </source>
</reference>
<feature type="domain" description="Acyl-CoA thioesterase-like N-terminal HotDog" evidence="1">
    <location>
        <begin position="27"/>
        <end position="108"/>
    </location>
</feature>
<dbReference type="InterPro" id="IPR049450">
    <property type="entry name" value="ACOT8-like_C"/>
</dbReference>